<dbReference type="RefSeq" id="WP_157725690.1">
    <property type="nucleotide sequence ID" value="NZ_CP022423.1"/>
</dbReference>
<organism evidence="1 2">
    <name type="scientific">Vitreoscilla filiformis</name>
    <dbReference type="NCBI Taxonomy" id="63"/>
    <lineage>
        <taxon>Bacteria</taxon>
        <taxon>Pseudomonadati</taxon>
        <taxon>Pseudomonadota</taxon>
        <taxon>Betaproteobacteria</taxon>
        <taxon>Neisseriales</taxon>
        <taxon>Neisseriaceae</taxon>
        <taxon>Vitreoscilla</taxon>
    </lineage>
</organism>
<sequence length="94" mass="10638">MEDWDAAIAEVVQSLKVPFDSHLVIRELAHKNQRRYIDALASMSTDAPFQQLHSSLGRRIKVVCEGLGLTGRDHQSFDIFGQRSKCQQWVALAD</sequence>
<reference evidence="1 2" key="1">
    <citation type="submission" date="2017-07" db="EMBL/GenBank/DDBJ databases">
        <title>Complete Genome Sequence of the cosmetic ferment Vitreoscilla filiformis (ATCC15551).</title>
        <authorList>
            <person name="Contreras S."/>
            <person name="Sagory-Zalkind P."/>
            <person name="Blanquart H."/>
            <person name="Iltis A."/>
            <person name="Morand S.C."/>
        </authorList>
    </citation>
    <scope>NUCLEOTIDE SEQUENCE [LARGE SCALE GENOMIC DNA]</scope>
    <source>
        <strain evidence="1 2">ATCC 15551</strain>
    </source>
</reference>
<name>A0A221KHG6_VITFI</name>
<dbReference type="KEGG" id="vff:VITFI_CDS2715"/>
<evidence type="ECO:0000313" key="2">
    <source>
        <dbReference type="Proteomes" id="UP000199729"/>
    </source>
</evidence>
<accession>A0A221KHG6</accession>
<dbReference type="AlphaFoldDB" id="A0A221KHG6"/>
<evidence type="ECO:0000313" key="1">
    <source>
        <dbReference type="EMBL" id="ASM78492.1"/>
    </source>
</evidence>
<dbReference type="Proteomes" id="UP000199729">
    <property type="component" value="Chromosome"/>
</dbReference>
<keyword evidence="2" id="KW-1185">Reference proteome</keyword>
<protein>
    <submittedName>
        <fullName evidence="1">Uncharacterized protein</fullName>
    </submittedName>
</protein>
<proteinExistence type="predicted"/>
<dbReference type="EMBL" id="CP022423">
    <property type="protein sequence ID" value="ASM78492.1"/>
    <property type="molecule type" value="Genomic_DNA"/>
</dbReference>
<gene>
    <name evidence="1" type="ORF">VITFI_CDS2715</name>
</gene>